<evidence type="ECO:0000256" key="16">
    <source>
        <dbReference type="ARBA" id="ARBA00044899"/>
    </source>
</evidence>
<evidence type="ECO:0000256" key="13">
    <source>
        <dbReference type="ARBA" id="ARBA00044891"/>
    </source>
</evidence>
<feature type="transmembrane region" description="Helical" evidence="26">
    <location>
        <begin position="43"/>
        <end position="62"/>
    </location>
</feature>
<keyword evidence="8" id="KW-0458">Lysosome</keyword>
<reference evidence="28 29" key="1">
    <citation type="journal article" date="2012" name="J. Bacteriol.">
        <title>Genome of Bacillus macauensis ZFHKF-1, a Long-Chain-Forming Bacterium.</title>
        <authorList>
            <person name="Cai L."/>
            <person name="Zhang T."/>
        </authorList>
    </citation>
    <scope>NUCLEOTIDE SEQUENCE [LARGE SCALE GENOMIC DNA]</scope>
    <source>
        <strain evidence="28 29">ZFHKF-1</strain>
    </source>
</reference>
<feature type="transmembrane region" description="Helical" evidence="26">
    <location>
        <begin position="222"/>
        <end position="242"/>
    </location>
</feature>
<feature type="transmembrane region" description="Helical" evidence="26">
    <location>
        <begin position="290"/>
        <end position="310"/>
    </location>
</feature>
<comment type="catalytic activity">
    <reaction evidence="9">
        <text>L-lysyl-L-alanine(out) = L-lysyl-L-alanine(in)</text>
        <dbReference type="Rhea" id="RHEA:79399"/>
        <dbReference type="ChEBI" id="CHEBI:229954"/>
    </reaction>
</comment>
<comment type="catalytic activity">
    <reaction evidence="14">
        <text>L-alpha-aminoacyl-L-lysine(out) = L-alpha-aminoacyl-L-lysine(in)</text>
        <dbReference type="Rhea" id="RHEA:79383"/>
        <dbReference type="ChEBI" id="CHEBI:229966"/>
    </reaction>
</comment>
<feature type="transmembrane region" description="Helical" evidence="26">
    <location>
        <begin position="136"/>
        <end position="158"/>
    </location>
</feature>
<evidence type="ECO:0000256" key="11">
    <source>
        <dbReference type="ARBA" id="ARBA00044881"/>
    </source>
</evidence>
<protein>
    <recommendedName>
        <fullName evidence="22">Lysosomal dipeptide transporter MFSD1</fullName>
    </recommendedName>
    <alternativeName>
        <fullName evidence="23">Major facilitator superfamily domain-containing protein 1</fullName>
    </alternativeName>
</protein>
<feature type="transmembrane region" description="Helical" evidence="26">
    <location>
        <begin position="350"/>
        <end position="369"/>
    </location>
</feature>
<gene>
    <name evidence="28" type="ORF">A374_10383</name>
</gene>
<comment type="catalytic activity">
    <reaction evidence="15">
        <text>L-aspartyl-L-lysine(out) = L-aspartyl-L-lysine(in)</text>
        <dbReference type="Rhea" id="RHEA:79411"/>
        <dbReference type="ChEBI" id="CHEBI:229953"/>
    </reaction>
</comment>
<evidence type="ECO:0000313" key="29">
    <source>
        <dbReference type="Proteomes" id="UP000004080"/>
    </source>
</evidence>
<feature type="transmembrane region" description="Helical" evidence="26">
    <location>
        <begin position="389"/>
        <end position="407"/>
    </location>
</feature>
<evidence type="ECO:0000256" key="9">
    <source>
        <dbReference type="ARBA" id="ARBA00044876"/>
    </source>
</evidence>
<keyword evidence="4" id="KW-0813">Transport</keyword>
<comment type="catalytic activity">
    <reaction evidence="11">
        <text>L-alpha-aminoacyl-L-arginine(out) = L-alpha-aminoacyl-L-arginine(in)</text>
        <dbReference type="Rhea" id="RHEA:79367"/>
        <dbReference type="ChEBI" id="CHEBI:229968"/>
    </reaction>
</comment>
<feature type="transmembrane region" description="Helical" evidence="26">
    <location>
        <begin position="100"/>
        <end position="124"/>
    </location>
</feature>
<dbReference type="eggNOG" id="COG2223">
    <property type="taxonomic scope" value="Bacteria"/>
</dbReference>
<evidence type="ECO:0000256" key="15">
    <source>
        <dbReference type="ARBA" id="ARBA00044898"/>
    </source>
</evidence>
<feature type="domain" description="Major facilitator superfamily (MFS) profile" evidence="27">
    <location>
        <begin position="12"/>
        <end position="411"/>
    </location>
</feature>
<evidence type="ECO:0000259" key="27">
    <source>
        <dbReference type="PROSITE" id="PS50850"/>
    </source>
</evidence>
<feature type="transmembrane region" description="Helical" evidence="26">
    <location>
        <begin position="316"/>
        <end position="338"/>
    </location>
</feature>
<evidence type="ECO:0000256" key="21">
    <source>
        <dbReference type="ARBA" id="ARBA00044924"/>
    </source>
</evidence>
<evidence type="ECO:0000256" key="1">
    <source>
        <dbReference type="ARBA" id="ARBA00004155"/>
    </source>
</evidence>
<evidence type="ECO:0000256" key="2">
    <source>
        <dbReference type="ARBA" id="ARBA00004651"/>
    </source>
</evidence>
<evidence type="ECO:0000313" key="28">
    <source>
        <dbReference type="EMBL" id="EIT85636.1"/>
    </source>
</evidence>
<keyword evidence="29" id="KW-1185">Reference proteome</keyword>
<dbReference type="InterPro" id="IPR036259">
    <property type="entry name" value="MFS_trans_sf"/>
</dbReference>
<dbReference type="GO" id="GO:0005765">
    <property type="term" value="C:lysosomal membrane"/>
    <property type="evidence" value="ECO:0007669"/>
    <property type="project" value="UniProtKB-SubCell"/>
</dbReference>
<keyword evidence="5 26" id="KW-0812">Transmembrane</keyword>
<comment type="caution">
    <text evidence="28">The sequence shown here is derived from an EMBL/GenBank/DDBJ whole genome shotgun (WGS) entry which is preliminary data.</text>
</comment>
<comment type="catalytic activity">
    <reaction evidence="20">
        <text>L-alanyl-L-lysine(out) = L-alanyl-L-lysine(in)</text>
        <dbReference type="Rhea" id="RHEA:79415"/>
        <dbReference type="ChEBI" id="CHEBI:192470"/>
    </reaction>
</comment>
<evidence type="ECO:0000256" key="22">
    <source>
        <dbReference type="ARBA" id="ARBA00044985"/>
    </source>
</evidence>
<keyword evidence="6 26" id="KW-1133">Transmembrane helix</keyword>
<comment type="function">
    <text evidence="24">Lysosomal dipeptide uniporter that selectively exports lysine, arginine or histidine-containing dipeptides with a net positive charge from the lysosome lumen into the cytosol. Could play a role in a specific type of protein O-glycosylation indirectly regulating macrophages migration and tissue invasion. Also essential for liver homeostasis.</text>
</comment>
<dbReference type="AlphaFoldDB" id="I8J1M5"/>
<evidence type="ECO:0000256" key="5">
    <source>
        <dbReference type="ARBA" id="ARBA00022692"/>
    </source>
</evidence>
<comment type="catalytic activity">
    <reaction evidence="12">
        <text>L-alpha-aminoacyl-L-histidine(out) = L-alpha-aminoacyl-L-histidine(in)</text>
        <dbReference type="Rhea" id="RHEA:79375"/>
        <dbReference type="ChEBI" id="CHEBI:229967"/>
    </reaction>
</comment>
<comment type="subcellular location">
    <subcellularLocation>
        <location evidence="2">Cell membrane</location>
        <topology evidence="2">Multi-pass membrane protein</topology>
    </subcellularLocation>
    <subcellularLocation>
        <location evidence="1">Lysosome membrane</location>
        <topology evidence="1">Multi-pass membrane protein</topology>
    </subcellularLocation>
</comment>
<comment type="catalytic activity">
    <reaction evidence="19">
        <text>L-histidyl-L-alpha-amino acid(out) = L-histidyl-L-alpha-amino acid(in)</text>
        <dbReference type="Rhea" id="RHEA:79379"/>
        <dbReference type="ChEBI" id="CHEBI:229964"/>
    </reaction>
</comment>
<dbReference type="InterPro" id="IPR020846">
    <property type="entry name" value="MFS_dom"/>
</dbReference>
<evidence type="ECO:0000256" key="17">
    <source>
        <dbReference type="ARBA" id="ARBA00044900"/>
    </source>
</evidence>
<dbReference type="Pfam" id="PF07690">
    <property type="entry name" value="MFS_1"/>
    <property type="match status" value="1"/>
</dbReference>
<evidence type="ECO:0000256" key="6">
    <source>
        <dbReference type="ARBA" id="ARBA00022989"/>
    </source>
</evidence>
<dbReference type="PROSITE" id="PS50850">
    <property type="entry name" value="MFS"/>
    <property type="match status" value="1"/>
</dbReference>
<comment type="catalytic activity">
    <reaction evidence="17">
        <text>L-lysyl-L-lysine(out) = L-lysyl-L-lysine(in)</text>
        <dbReference type="Rhea" id="RHEA:79403"/>
        <dbReference type="ChEBI" id="CHEBI:229956"/>
    </reaction>
</comment>
<dbReference type="PANTHER" id="PTHR23512:SF3">
    <property type="entry name" value="MAJOR FACILITATOR SUPERFAMILY DOMAIN-CONTAINING PROTEIN 1"/>
    <property type="match status" value="1"/>
</dbReference>
<dbReference type="STRING" id="1196324.A374_10383"/>
<dbReference type="RefSeq" id="WP_007202161.1">
    <property type="nucleotide sequence ID" value="NZ_AKKV01000025.1"/>
</dbReference>
<dbReference type="PATRIC" id="fig|1196324.3.peg.2121"/>
<accession>I8J1M5</accession>
<feature type="transmembrane region" description="Helical" evidence="26">
    <location>
        <begin position="262"/>
        <end position="281"/>
    </location>
</feature>
<evidence type="ECO:0000256" key="26">
    <source>
        <dbReference type="SAM" id="Phobius"/>
    </source>
</evidence>
<feature type="transmembrane region" description="Helical" evidence="26">
    <location>
        <begin position="74"/>
        <end position="94"/>
    </location>
</feature>
<feature type="transmembrane region" description="Helical" evidence="26">
    <location>
        <begin position="164"/>
        <end position="186"/>
    </location>
</feature>
<evidence type="ECO:0000256" key="3">
    <source>
        <dbReference type="ARBA" id="ARBA00008335"/>
    </source>
</evidence>
<evidence type="ECO:0000256" key="7">
    <source>
        <dbReference type="ARBA" id="ARBA00023136"/>
    </source>
</evidence>
<comment type="catalytic activity">
    <reaction evidence="21">
        <text>L-lysyl-glycine(out) = L-lysyl-glycine(in)</text>
        <dbReference type="Rhea" id="RHEA:79407"/>
        <dbReference type="ChEBI" id="CHEBI:191202"/>
    </reaction>
</comment>
<evidence type="ECO:0000256" key="23">
    <source>
        <dbReference type="ARBA" id="ARBA00045018"/>
    </source>
</evidence>
<comment type="catalytic activity">
    <reaction evidence="10">
        <text>L-histidyl-glycine(out) = L-histidyl-glycine(in)</text>
        <dbReference type="Rhea" id="RHEA:79395"/>
        <dbReference type="ChEBI" id="CHEBI:229957"/>
    </reaction>
</comment>
<evidence type="ECO:0000256" key="24">
    <source>
        <dbReference type="ARBA" id="ARBA00045709"/>
    </source>
</evidence>
<evidence type="ECO:0000256" key="8">
    <source>
        <dbReference type="ARBA" id="ARBA00023228"/>
    </source>
</evidence>
<dbReference type="GO" id="GO:0005886">
    <property type="term" value="C:plasma membrane"/>
    <property type="evidence" value="ECO:0007669"/>
    <property type="project" value="UniProtKB-SubCell"/>
</dbReference>
<dbReference type="EMBL" id="AKKV01000025">
    <property type="protein sequence ID" value="EIT85636.1"/>
    <property type="molecule type" value="Genomic_DNA"/>
</dbReference>
<dbReference type="InterPro" id="IPR052187">
    <property type="entry name" value="MFSD1"/>
</dbReference>
<comment type="catalytic activity">
    <reaction evidence="13">
        <text>L-lysyl-L-alpha-amino acid(out) = L-lysyl-L-alpha-amino acid(in)</text>
        <dbReference type="Rhea" id="RHEA:79387"/>
        <dbReference type="ChEBI" id="CHEBI:229965"/>
    </reaction>
</comment>
<evidence type="ECO:0000256" key="18">
    <source>
        <dbReference type="ARBA" id="ARBA00044903"/>
    </source>
</evidence>
<comment type="catalytic activity">
    <reaction evidence="16">
        <text>L-arginyl-L-alpha-amino acid(out) = L-arginyl-L-alpha-amino acid(in)</text>
        <dbReference type="Rhea" id="RHEA:79371"/>
        <dbReference type="ChEBI" id="CHEBI:84315"/>
    </reaction>
</comment>
<dbReference type="PANTHER" id="PTHR23512">
    <property type="entry name" value="MAJOR FACILITATOR SUPERFAMILY DOMAIN-CONTAINING PROTEIN 1"/>
    <property type="match status" value="1"/>
</dbReference>
<evidence type="ECO:0000256" key="4">
    <source>
        <dbReference type="ARBA" id="ARBA00022448"/>
    </source>
</evidence>
<evidence type="ECO:0000256" key="19">
    <source>
        <dbReference type="ARBA" id="ARBA00044912"/>
    </source>
</evidence>
<keyword evidence="7 26" id="KW-0472">Membrane</keyword>
<organism evidence="28 29">
    <name type="scientific">Fictibacillus macauensis ZFHKF-1</name>
    <dbReference type="NCBI Taxonomy" id="1196324"/>
    <lineage>
        <taxon>Bacteria</taxon>
        <taxon>Bacillati</taxon>
        <taxon>Bacillota</taxon>
        <taxon>Bacilli</taxon>
        <taxon>Bacillales</taxon>
        <taxon>Fictibacillaceae</taxon>
        <taxon>Fictibacillus</taxon>
    </lineage>
</organism>
<proteinExistence type="inferred from homology"/>
<evidence type="ECO:0000256" key="12">
    <source>
        <dbReference type="ARBA" id="ARBA00044884"/>
    </source>
</evidence>
<dbReference type="GO" id="GO:0022857">
    <property type="term" value="F:transmembrane transporter activity"/>
    <property type="evidence" value="ECO:0007669"/>
    <property type="project" value="InterPro"/>
</dbReference>
<evidence type="ECO:0000256" key="10">
    <source>
        <dbReference type="ARBA" id="ARBA00044878"/>
    </source>
</evidence>
<dbReference type="SUPFAM" id="SSF103473">
    <property type="entry name" value="MFS general substrate transporter"/>
    <property type="match status" value="1"/>
</dbReference>
<evidence type="ECO:0000256" key="20">
    <source>
        <dbReference type="ARBA" id="ARBA00044919"/>
    </source>
</evidence>
<comment type="similarity">
    <text evidence="3">Belongs to the major facilitator superfamily.</text>
</comment>
<sequence length="424" mass="46198">MNKQTSRYRWIVFGVVLFAYFVIVSQRTAPGLITDQLMKDFGVSASVIGLMSGLQFFAYAGLQIPVGLLSDRYGPTYFLVIGTLINGIGALLLSVAPNEYVLLLSRFLAGTGDAAIFVNVVLLLNTWFTSQEFVRLLGLVTMAGSLGSLTATVPYSMWMSVSGWRMPFATIAITLCVTSYFIYLIVIAQPKKRFKESVKQNKPTERERILPTLKALFSEKQAWATFLCHFGLVGTYIGFIGSWGVPYGIHVFGMNRPEASQLMMYGLFGAMLGGPLVTWIASRLGAIKKVYMSIHFLVVLSWMGLFFSGVHPSFTLVVVLLCCIGIGNGASGLTFAIVRASFSVKKVGAVSGFANMGGFLSAVLLPSFFGKVLDAFPQTNGVESYHYGLLIPAVFSIAGLLGSMLIVEQKKNRSSEEEKRSAVL</sequence>
<evidence type="ECO:0000256" key="25">
    <source>
        <dbReference type="ARBA" id="ARBA00046376"/>
    </source>
</evidence>
<dbReference type="Gene3D" id="1.20.1250.20">
    <property type="entry name" value="MFS general substrate transporter like domains"/>
    <property type="match status" value="2"/>
</dbReference>
<feature type="transmembrane region" description="Helical" evidence="26">
    <location>
        <begin position="7"/>
        <end position="23"/>
    </location>
</feature>
<comment type="catalytic activity">
    <reaction evidence="18">
        <text>L-arginyl-glycine(out) = L-arginyl-glycine(in)</text>
        <dbReference type="Rhea" id="RHEA:79391"/>
        <dbReference type="ChEBI" id="CHEBI:229955"/>
    </reaction>
</comment>
<dbReference type="Proteomes" id="UP000004080">
    <property type="component" value="Unassembled WGS sequence"/>
</dbReference>
<dbReference type="OrthoDB" id="9773404at2"/>
<name>I8J1M5_9BACL</name>
<evidence type="ECO:0000256" key="14">
    <source>
        <dbReference type="ARBA" id="ARBA00044893"/>
    </source>
</evidence>
<dbReference type="InterPro" id="IPR011701">
    <property type="entry name" value="MFS"/>
</dbReference>
<comment type="subunit">
    <text evidence="25">Homodimer. Interacts with lysosomal protein GLMP (via lumenal domain); the interaction starts while both proteins are still in the endoplasmic reticulum and is required for stabilization of MFSD1 in lysosomes but has no direct effect on its targeting to lysosomes or transporter activity.</text>
</comment>